<dbReference type="Proteomes" id="UP000474024">
    <property type="component" value="Unassembled WGS sequence"/>
</dbReference>
<evidence type="ECO:0000313" key="2">
    <source>
        <dbReference type="Proteomes" id="UP000474024"/>
    </source>
</evidence>
<dbReference type="AlphaFoldDB" id="A0A6L5YP78"/>
<proteinExistence type="predicted"/>
<gene>
    <name evidence="1" type="ORF">FYJ75_00395</name>
</gene>
<sequence length="243" mass="26156">MFSSLNTGNKTTGAGSSDLLGISYTDYACIRSGSYFQLMKAYYADPQNNTAGIANTKTTTATSKDSAKKLAAIESSTESLNKSAEALYKNSSLFQEKTITDKDGNKTKGYDTEAIYKAVSQFVSDYNSVVETAGSSESSKITNAASAMVNTTTENRKLLSAIGITFDSSKYTMKIDKDAFEKADMNKIKTLFQGTGSYAYSIEAKSSMVNMYAKSEASKSNTYGASGGYTYNYSTGELYNTTT</sequence>
<dbReference type="EMBL" id="VUNI01000001">
    <property type="protein sequence ID" value="MST73491.1"/>
    <property type="molecule type" value="Genomic_DNA"/>
</dbReference>
<protein>
    <recommendedName>
        <fullName evidence="3">Flagellar hook-associated protein 2 C-terminal domain-containing protein</fullName>
    </recommendedName>
</protein>
<reference evidence="1 2" key="1">
    <citation type="submission" date="2019-08" db="EMBL/GenBank/DDBJ databases">
        <title>In-depth cultivation of the pig gut microbiome towards novel bacterial diversity and tailored functional studies.</title>
        <authorList>
            <person name="Wylensek D."/>
            <person name="Hitch T.C.A."/>
            <person name="Clavel T."/>
        </authorList>
    </citation>
    <scope>NUCLEOTIDE SEQUENCE [LARGE SCALE GENOMIC DNA]</scope>
    <source>
        <strain evidence="1 2">MUC/MUC-530-WT-4D</strain>
    </source>
</reference>
<evidence type="ECO:0000313" key="1">
    <source>
        <dbReference type="EMBL" id="MST73491.1"/>
    </source>
</evidence>
<accession>A0A6L5YP78</accession>
<name>A0A6L5YP78_9FIRM</name>
<keyword evidence="2" id="KW-1185">Reference proteome</keyword>
<comment type="caution">
    <text evidence="1">The sequence shown here is derived from an EMBL/GenBank/DDBJ whole genome shotgun (WGS) entry which is preliminary data.</text>
</comment>
<evidence type="ECO:0008006" key="3">
    <source>
        <dbReference type="Google" id="ProtNLM"/>
    </source>
</evidence>
<organism evidence="1 2">
    <name type="scientific">Roseburia porci</name>
    <dbReference type="NCBI Taxonomy" id="2605790"/>
    <lineage>
        <taxon>Bacteria</taxon>
        <taxon>Bacillati</taxon>
        <taxon>Bacillota</taxon>
        <taxon>Clostridia</taxon>
        <taxon>Lachnospirales</taxon>
        <taxon>Lachnospiraceae</taxon>
        <taxon>Roseburia</taxon>
    </lineage>
</organism>